<keyword evidence="1" id="KW-0472">Membrane</keyword>
<name>A0A523UWX9_UNCT6</name>
<protein>
    <submittedName>
        <fullName evidence="2">Uncharacterized protein</fullName>
    </submittedName>
</protein>
<organism evidence="2 3">
    <name type="scientific">candidate division TA06 bacterium</name>
    <dbReference type="NCBI Taxonomy" id="2250710"/>
    <lineage>
        <taxon>Bacteria</taxon>
        <taxon>Bacteria division TA06</taxon>
    </lineage>
</organism>
<feature type="transmembrane region" description="Helical" evidence="1">
    <location>
        <begin position="20"/>
        <end position="44"/>
    </location>
</feature>
<evidence type="ECO:0000313" key="2">
    <source>
        <dbReference type="EMBL" id="TET46811.1"/>
    </source>
</evidence>
<keyword evidence="1" id="KW-0812">Transmembrane</keyword>
<evidence type="ECO:0000256" key="1">
    <source>
        <dbReference type="SAM" id="Phobius"/>
    </source>
</evidence>
<accession>A0A523UWX9</accession>
<dbReference type="Proteomes" id="UP000315525">
    <property type="component" value="Unassembled WGS sequence"/>
</dbReference>
<reference evidence="2 3" key="1">
    <citation type="submission" date="2019-03" db="EMBL/GenBank/DDBJ databases">
        <title>Metabolic potential of uncultured bacteria and archaea associated with petroleum seepage in deep-sea sediments.</title>
        <authorList>
            <person name="Dong X."/>
            <person name="Hubert C."/>
        </authorList>
    </citation>
    <scope>NUCLEOTIDE SEQUENCE [LARGE SCALE GENOMIC DNA]</scope>
    <source>
        <strain evidence="2">E44_bin18</strain>
    </source>
</reference>
<sequence length="87" mass="9793">MADERRERFLQRGWKTCRLLGVALLALGFIEAVAMFVTMASSGWRQWPPALSGVNPVVHLIMGYFFLLGANIIKTLLEIIDELKTTV</sequence>
<dbReference type="EMBL" id="SOJN01000043">
    <property type="protein sequence ID" value="TET46811.1"/>
    <property type="molecule type" value="Genomic_DNA"/>
</dbReference>
<keyword evidence="1" id="KW-1133">Transmembrane helix</keyword>
<dbReference type="AlphaFoldDB" id="A0A523UWX9"/>
<gene>
    <name evidence="2" type="ORF">E3J62_03155</name>
</gene>
<evidence type="ECO:0000313" key="3">
    <source>
        <dbReference type="Proteomes" id="UP000315525"/>
    </source>
</evidence>
<comment type="caution">
    <text evidence="2">The sequence shown here is derived from an EMBL/GenBank/DDBJ whole genome shotgun (WGS) entry which is preliminary data.</text>
</comment>
<proteinExistence type="predicted"/>
<feature type="transmembrane region" description="Helical" evidence="1">
    <location>
        <begin position="56"/>
        <end position="77"/>
    </location>
</feature>